<dbReference type="InterPro" id="IPR039910">
    <property type="entry name" value="D15-like"/>
</dbReference>
<dbReference type="Pfam" id="PF07244">
    <property type="entry name" value="POTRA"/>
    <property type="match status" value="5"/>
</dbReference>
<evidence type="ECO:0000259" key="10">
    <source>
        <dbReference type="PROSITE" id="PS51779"/>
    </source>
</evidence>
<dbReference type="Pfam" id="PF01103">
    <property type="entry name" value="Omp85"/>
    <property type="match status" value="1"/>
</dbReference>
<evidence type="ECO:0000256" key="6">
    <source>
        <dbReference type="ARBA" id="ARBA00023136"/>
    </source>
</evidence>
<keyword evidence="12" id="KW-1185">Reference proteome</keyword>
<accession>A0ABV3SJL8</accession>
<evidence type="ECO:0000256" key="5">
    <source>
        <dbReference type="ARBA" id="ARBA00022737"/>
    </source>
</evidence>
<dbReference type="NCBIfam" id="TIGR03303">
    <property type="entry name" value="OM_YaeT"/>
    <property type="match status" value="1"/>
</dbReference>
<keyword evidence="3 8" id="KW-0812">Transmembrane</keyword>
<comment type="caution">
    <text evidence="11">The sequence shown here is derived from an EMBL/GenBank/DDBJ whole genome shotgun (WGS) entry which is preliminary data.</text>
</comment>
<organism evidence="11 12">
    <name type="scientific">Aquibium pacificus</name>
    <dbReference type="NCBI Taxonomy" id="3153579"/>
    <lineage>
        <taxon>Bacteria</taxon>
        <taxon>Pseudomonadati</taxon>
        <taxon>Pseudomonadota</taxon>
        <taxon>Alphaproteobacteria</taxon>
        <taxon>Hyphomicrobiales</taxon>
        <taxon>Phyllobacteriaceae</taxon>
        <taxon>Aquibium</taxon>
    </lineage>
</organism>
<evidence type="ECO:0000256" key="4">
    <source>
        <dbReference type="ARBA" id="ARBA00022729"/>
    </source>
</evidence>
<dbReference type="PROSITE" id="PS51779">
    <property type="entry name" value="POTRA"/>
    <property type="match status" value="4"/>
</dbReference>
<dbReference type="InterPro" id="IPR010827">
    <property type="entry name" value="BamA/TamA_POTRA"/>
</dbReference>
<sequence length="788" mass="86313" precursor="true">MKAGSKFVSAVSALALSAGLVASGSFAVQFATVASAEAAVVRSIEVRGNRRVDTATIREYVGIEPGKSFDPADINEAVKTLFGTGLFSDVRINQVGSTLVVEVDEYAIVNAVIFQGNKKVKDADLASAVQLKPRSTYSQAALDADIEAVRQAYSRVGREDATVSGRIMDLGENRVNVVFEIIEGGRTKITGVTFVGNNAFSDGRLRDVISTKQSNILSFLFRNDVYSEDRLRADEEALRRFYYNRGYADFRVISSSAELDEAQNQYSVTFTVEEGERYTFGDISIESTLEGVDAQSLNPQIDTRSGSVYSADNVEDTIIALTEEVVGRGYAFAQVTPRGNRNFESRTIDVAYSIDQGPRTYIERIEIRGNDRTRDYVIRREFDVSEGDAFNQVMIQRAKRRLDRLDYFQTVNISTVPGSQPDQVYLIIDVVEKPTGEFSVGAGYSTKSEATGTGGVSIEGSVSERNFLGRGQYIKVSAGGGKNSRDYSLSFTEPYFLGRRIAAGFDVYRQTRAYNDRYSSDTTGATIRLGLPITDSLTSQIAYNYSREEYELDDKCVDDPTTVVIENPCNIAPQILDAIVQSPWVKSSVSWTLLYNTLDDPKNPRDGLYSTFSVEYAGLGGDAEFVKLTGRGSYYHTLLEEQDVVGLVSIGAGHVVQTGGPLRLFDYFQNDTRMIRGFESSGIGPVATNGTDHLGGETYINASAEAQFPLPAVPESLGIKGAVFADAATLFGNDLAPLGTDMEWRASVGASLLWQSPFGPIRFDYAVPVVKEPTDQVQHFNFGVSTRF</sequence>
<comment type="subcellular location">
    <subcellularLocation>
        <location evidence="8">Cell outer membrane</location>
    </subcellularLocation>
    <subcellularLocation>
        <location evidence="1">Membrane</location>
    </subcellularLocation>
</comment>
<feature type="signal peptide" evidence="8">
    <location>
        <begin position="1"/>
        <end position="27"/>
    </location>
</feature>
<reference evidence="11 12" key="1">
    <citation type="submission" date="2024-05" db="EMBL/GenBank/DDBJ databases">
        <authorList>
            <person name="Jiang F."/>
        </authorList>
    </citation>
    <scope>NUCLEOTIDE SEQUENCE [LARGE SCALE GENOMIC DNA]</scope>
    <source>
        <strain evidence="11 12">LZ166</strain>
    </source>
</reference>
<evidence type="ECO:0000313" key="11">
    <source>
        <dbReference type="EMBL" id="MEX0406964.1"/>
    </source>
</evidence>
<dbReference type="SUPFAM" id="SSF56935">
    <property type="entry name" value="Porins"/>
    <property type="match status" value="1"/>
</dbReference>
<comment type="function">
    <text evidence="8">Part of the outer membrane protein assembly complex, which is involved in assembly and insertion of beta-barrel proteins into the outer membrane.</text>
</comment>
<feature type="domain" description="POTRA" evidence="10">
    <location>
        <begin position="360"/>
        <end position="433"/>
    </location>
</feature>
<keyword evidence="5 8" id="KW-0677">Repeat</keyword>
<comment type="similarity">
    <text evidence="8">Belongs to the BamA family.</text>
</comment>
<dbReference type="HAMAP" id="MF_01430">
    <property type="entry name" value="OM_assembly_BamA"/>
    <property type="match status" value="1"/>
</dbReference>
<evidence type="ECO:0000256" key="9">
    <source>
        <dbReference type="NCBIfam" id="TIGR03303"/>
    </source>
</evidence>
<dbReference type="Proteomes" id="UP001556692">
    <property type="component" value="Unassembled WGS sequence"/>
</dbReference>
<keyword evidence="2 8" id="KW-1134">Transmembrane beta strand</keyword>
<evidence type="ECO:0000313" key="12">
    <source>
        <dbReference type="Proteomes" id="UP001556692"/>
    </source>
</evidence>
<dbReference type="EMBL" id="JBDPGJ010000003">
    <property type="protein sequence ID" value="MEX0406964.1"/>
    <property type="molecule type" value="Genomic_DNA"/>
</dbReference>
<feature type="domain" description="POTRA" evidence="10">
    <location>
        <begin position="39"/>
        <end position="106"/>
    </location>
</feature>
<dbReference type="InterPro" id="IPR034746">
    <property type="entry name" value="POTRA"/>
</dbReference>
<keyword evidence="6 8" id="KW-0472">Membrane</keyword>
<feature type="domain" description="POTRA" evidence="10">
    <location>
        <begin position="107"/>
        <end position="184"/>
    </location>
</feature>
<evidence type="ECO:0000256" key="1">
    <source>
        <dbReference type="ARBA" id="ARBA00004370"/>
    </source>
</evidence>
<evidence type="ECO:0000256" key="3">
    <source>
        <dbReference type="ARBA" id="ARBA00022692"/>
    </source>
</evidence>
<evidence type="ECO:0000256" key="8">
    <source>
        <dbReference type="HAMAP-Rule" id="MF_01430"/>
    </source>
</evidence>
<dbReference type="RefSeq" id="WP_367954842.1">
    <property type="nucleotide sequence ID" value="NZ_JBDPGJ010000003.1"/>
</dbReference>
<keyword evidence="4 8" id="KW-0732">Signal</keyword>
<evidence type="ECO:0000256" key="2">
    <source>
        <dbReference type="ARBA" id="ARBA00022452"/>
    </source>
</evidence>
<dbReference type="PANTHER" id="PTHR12815">
    <property type="entry name" value="SORTING AND ASSEMBLY MACHINERY SAMM50 PROTEIN FAMILY MEMBER"/>
    <property type="match status" value="1"/>
</dbReference>
<dbReference type="Gene3D" id="2.40.160.50">
    <property type="entry name" value="membrane protein fhac: a member of the omp85/tpsb transporter family"/>
    <property type="match status" value="1"/>
</dbReference>
<dbReference type="PANTHER" id="PTHR12815:SF23">
    <property type="entry name" value="OUTER MEMBRANE PROTEIN ASSEMBLY FACTOR BAMA"/>
    <property type="match status" value="1"/>
</dbReference>
<dbReference type="PIRSF" id="PIRSF006076">
    <property type="entry name" value="OM_assembly_OMP85"/>
    <property type="match status" value="1"/>
</dbReference>
<evidence type="ECO:0000256" key="7">
    <source>
        <dbReference type="ARBA" id="ARBA00023237"/>
    </source>
</evidence>
<keyword evidence="7 8" id="KW-0998">Cell outer membrane</keyword>
<feature type="domain" description="POTRA" evidence="10">
    <location>
        <begin position="187"/>
        <end position="275"/>
    </location>
</feature>
<dbReference type="Gene3D" id="3.10.20.310">
    <property type="entry name" value="membrane protein fhac"/>
    <property type="match status" value="5"/>
</dbReference>
<proteinExistence type="inferred from homology"/>
<dbReference type="InterPro" id="IPR023707">
    <property type="entry name" value="OM_assembly_BamA"/>
</dbReference>
<comment type="subunit">
    <text evidence="8">Part of the Bam complex.</text>
</comment>
<dbReference type="InterPro" id="IPR000184">
    <property type="entry name" value="Bac_surfAg_D15"/>
</dbReference>
<feature type="chain" id="PRO_5044906214" description="Outer membrane protein assembly factor BamA" evidence="8">
    <location>
        <begin position="28"/>
        <end position="788"/>
    </location>
</feature>
<gene>
    <name evidence="8 11" type="primary">bamA</name>
    <name evidence="11" type="ORF">ABGN05_14970</name>
</gene>
<protein>
    <recommendedName>
        <fullName evidence="8 9">Outer membrane protein assembly factor BamA</fullName>
    </recommendedName>
</protein>
<name>A0ABV3SJL8_9HYPH</name>